<dbReference type="Pfam" id="PF22614">
    <property type="entry name" value="Slo-like_RCK"/>
    <property type="match status" value="1"/>
</dbReference>
<sequence>MQHSHRQRRFPLRTSGALFFFVAAYAAFELGVTVSERPELADGGVLSKAYYSLSLFVVGGLDLGTPEGGSAFGRALLWLAYFGAPILAASTLIEALWRAIAPRQWQFRRLNDHIVVVGSGELTFSYLRVLRHREPRVPVVIVCNSPQDPSLVEEFKHSFNALFMVGDITHEYCLEQIRVTRARKILLLDDNSLRSYEAASILLRMQPDVGARVVIHCGNLRFMRAMADTRVARQCETFNTYHLAAAGLVRSHMIHHFRETRSRDVVIIAGFGRFGQTILEELQRHAIDELATVLIIDKDAQRRVLVADEQVAYSGNYRREIQEGNISHPDVWRRVSDAVEVTGDNTVFVLGTGREEDNLRTALWLRRKYPLAMVIARSSKQSLFASEVGTDHDIVSISINELVEDNIPASWTSR</sequence>
<gene>
    <name evidence="4" type="ORF">JYP50_14170</name>
</gene>
<dbReference type="InterPro" id="IPR050721">
    <property type="entry name" value="Trk_Ktr_HKT_K-transport"/>
</dbReference>
<evidence type="ECO:0000259" key="2">
    <source>
        <dbReference type="Pfam" id="PF02254"/>
    </source>
</evidence>
<feature type="transmembrane region" description="Helical" evidence="1">
    <location>
        <begin position="12"/>
        <end position="28"/>
    </location>
</feature>
<dbReference type="PANTHER" id="PTHR43833:SF11">
    <property type="entry name" value="VOLTAGE-GATED POTASSIUM CHANNEL KCH"/>
    <property type="match status" value="1"/>
</dbReference>
<evidence type="ECO:0000313" key="5">
    <source>
        <dbReference type="Proteomes" id="UP000664303"/>
    </source>
</evidence>
<feature type="transmembrane region" description="Helical" evidence="1">
    <location>
        <begin position="76"/>
        <end position="97"/>
    </location>
</feature>
<dbReference type="Proteomes" id="UP000664303">
    <property type="component" value="Unassembled WGS sequence"/>
</dbReference>
<dbReference type="GO" id="GO:0006813">
    <property type="term" value="P:potassium ion transport"/>
    <property type="evidence" value="ECO:0007669"/>
    <property type="project" value="InterPro"/>
</dbReference>
<evidence type="ECO:0000313" key="4">
    <source>
        <dbReference type="EMBL" id="MBN7797752.1"/>
    </source>
</evidence>
<reference evidence="4" key="1">
    <citation type="submission" date="2021-02" db="EMBL/GenBank/DDBJ databases">
        <title>PHA producing bacteria isolated from coastal sediment in Guangdong, Shenzhen.</title>
        <authorList>
            <person name="Zheng W."/>
            <person name="Yu S."/>
            <person name="Huang Y."/>
        </authorList>
    </citation>
    <scope>NUCLEOTIDE SEQUENCE</scope>
    <source>
        <strain evidence="4">TN14-10</strain>
    </source>
</reference>
<keyword evidence="1" id="KW-1133">Transmembrane helix</keyword>
<dbReference type="SUPFAM" id="SSF51735">
    <property type="entry name" value="NAD(P)-binding Rossmann-fold domains"/>
    <property type="match status" value="2"/>
</dbReference>
<feature type="transmembrane region" description="Helical" evidence="1">
    <location>
        <begin position="48"/>
        <end position="64"/>
    </location>
</feature>
<feature type="domain" description="RCK N-terminal" evidence="3">
    <location>
        <begin position="110"/>
        <end position="193"/>
    </location>
</feature>
<name>A0A939DHR5_9GAMM</name>
<organism evidence="4 5">
    <name type="scientific">Parahaliea mediterranea</name>
    <dbReference type="NCBI Taxonomy" id="651086"/>
    <lineage>
        <taxon>Bacteria</taxon>
        <taxon>Pseudomonadati</taxon>
        <taxon>Pseudomonadota</taxon>
        <taxon>Gammaproteobacteria</taxon>
        <taxon>Cellvibrionales</taxon>
        <taxon>Halieaceae</taxon>
        <taxon>Parahaliea</taxon>
    </lineage>
</organism>
<dbReference type="Pfam" id="PF02254">
    <property type="entry name" value="TrkA_N"/>
    <property type="match status" value="1"/>
</dbReference>
<feature type="domain" description="RCK N-terminal" evidence="2">
    <location>
        <begin position="266"/>
        <end position="381"/>
    </location>
</feature>
<evidence type="ECO:0000256" key="1">
    <source>
        <dbReference type="SAM" id="Phobius"/>
    </source>
</evidence>
<protein>
    <submittedName>
        <fullName evidence="4">NAD-binding protein</fullName>
    </submittedName>
</protein>
<dbReference type="Gene3D" id="3.40.50.720">
    <property type="entry name" value="NAD(P)-binding Rossmann-like Domain"/>
    <property type="match status" value="2"/>
</dbReference>
<keyword evidence="5" id="KW-1185">Reference proteome</keyword>
<comment type="caution">
    <text evidence="4">The sequence shown here is derived from an EMBL/GenBank/DDBJ whole genome shotgun (WGS) entry which is preliminary data.</text>
</comment>
<dbReference type="RefSeq" id="WP_206561196.1">
    <property type="nucleotide sequence ID" value="NZ_JAFKCZ010000009.1"/>
</dbReference>
<dbReference type="PANTHER" id="PTHR43833">
    <property type="entry name" value="POTASSIUM CHANNEL PROTEIN 2-RELATED-RELATED"/>
    <property type="match status" value="1"/>
</dbReference>
<dbReference type="AlphaFoldDB" id="A0A939DHR5"/>
<dbReference type="EMBL" id="JAFKCZ010000009">
    <property type="protein sequence ID" value="MBN7797752.1"/>
    <property type="molecule type" value="Genomic_DNA"/>
</dbReference>
<evidence type="ECO:0000259" key="3">
    <source>
        <dbReference type="Pfam" id="PF22614"/>
    </source>
</evidence>
<keyword evidence="1" id="KW-0472">Membrane</keyword>
<proteinExistence type="predicted"/>
<keyword evidence="1" id="KW-0812">Transmembrane</keyword>
<accession>A0A939DHR5</accession>
<dbReference type="InterPro" id="IPR003148">
    <property type="entry name" value="RCK_N"/>
</dbReference>
<dbReference type="InterPro" id="IPR036291">
    <property type="entry name" value="NAD(P)-bd_dom_sf"/>
</dbReference>